<dbReference type="OrthoDB" id="9774900at2"/>
<dbReference type="Proteomes" id="UP000198398">
    <property type="component" value="Chromosome"/>
</dbReference>
<feature type="region of interest" description="Disordered" evidence="1">
    <location>
        <begin position="32"/>
        <end position="73"/>
    </location>
</feature>
<reference evidence="3" key="1">
    <citation type="submission" date="2017-07" db="EMBL/GenBank/DDBJ databases">
        <title>Brachybacterium sp. VR2415.</title>
        <authorList>
            <person name="Tak E.J."/>
            <person name="Bae J.-W."/>
        </authorList>
    </citation>
    <scope>NUCLEOTIDE SEQUENCE [LARGE SCALE GENOMIC DNA]</scope>
    <source>
        <strain evidence="3">VR2415</strain>
    </source>
</reference>
<dbReference type="AlphaFoldDB" id="A0A220UG30"/>
<protein>
    <recommendedName>
        <fullName evidence="4">Metalloprotease</fullName>
    </recommendedName>
</protein>
<evidence type="ECO:0000256" key="1">
    <source>
        <dbReference type="SAM" id="MobiDB-lite"/>
    </source>
</evidence>
<feature type="compositionally biased region" description="Low complexity" evidence="1">
    <location>
        <begin position="32"/>
        <end position="61"/>
    </location>
</feature>
<keyword evidence="3" id="KW-1185">Reference proteome</keyword>
<accession>A0A220UG30</accession>
<organism evidence="2 3">
    <name type="scientific">Brachybacterium avium</name>
    <dbReference type="NCBI Taxonomy" id="2017485"/>
    <lineage>
        <taxon>Bacteria</taxon>
        <taxon>Bacillati</taxon>
        <taxon>Actinomycetota</taxon>
        <taxon>Actinomycetes</taxon>
        <taxon>Micrococcales</taxon>
        <taxon>Dermabacteraceae</taxon>
        <taxon>Brachybacterium</taxon>
    </lineage>
</organism>
<sequence>MLIGVALTCVLALLLVVGGGITYLVLRQGEDTPIATDTPSTSATAPTDPESPSESETTPPEETTPEKDDTFQVVSPIDPPTGSVDELWAVLEDNPLTQGSLPTLAECDLPETPIEPSVEELQAVLDAASGCLNQIWATASSDRGLPWVSPTVVVYTHPDVPAGASCDSHFAADFPRMCNLDSTIYWPVGYGIGTDLSDPADVPGAYLWDLAYIYTNAVGWNSSVAFYYLTMREQLETTDEERYFEAGRRDSLQDQCLAAAMSMQVPTAAEPSPTLREGLLDPSRWSEGEPPDTLSSEVRVDWIKRGFESKGDLSACNTWTADLDEVT</sequence>
<name>A0A220UG30_9MICO</name>
<dbReference type="KEGG" id="brv:CFK39_06940"/>
<gene>
    <name evidence="2" type="ORF">CFK39_06940</name>
</gene>
<dbReference type="EMBL" id="CP022316">
    <property type="protein sequence ID" value="ASK67089.1"/>
    <property type="molecule type" value="Genomic_DNA"/>
</dbReference>
<proteinExistence type="predicted"/>
<feature type="region of interest" description="Disordered" evidence="1">
    <location>
        <begin position="267"/>
        <end position="293"/>
    </location>
</feature>
<evidence type="ECO:0000313" key="3">
    <source>
        <dbReference type="Proteomes" id="UP000198398"/>
    </source>
</evidence>
<evidence type="ECO:0008006" key="4">
    <source>
        <dbReference type="Google" id="ProtNLM"/>
    </source>
</evidence>
<evidence type="ECO:0000313" key="2">
    <source>
        <dbReference type="EMBL" id="ASK67089.1"/>
    </source>
</evidence>